<dbReference type="CDD" id="cd07023">
    <property type="entry name" value="S49_Sppa_N_C"/>
    <property type="match status" value="1"/>
</dbReference>
<dbReference type="GO" id="GO:0006508">
    <property type="term" value="P:proteolysis"/>
    <property type="evidence" value="ECO:0007669"/>
    <property type="project" value="UniProtKB-KW"/>
</dbReference>
<organism evidence="14 15">
    <name type="scientific">Thalassiosira oceanica</name>
    <name type="common">Marine diatom</name>
    <dbReference type="NCBI Taxonomy" id="159749"/>
    <lineage>
        <taxon>Eukaryota</taxon>
        <taxon>Sar</taxon>
        <taxon>Stramenopiles</taxon>
        <taxon>Ochrophyta</taxon>
        <taxon>Bacillariophyta</taxon>
        <taxon>Coscinodiscophyceae</taxon>
        <taxon>Thalassiosirophycidae</taxon>
        <taxon>Thalassiosirales</taxon>
        <taxon>Thalassiosiraceae</taxon>
        <taxon>Thalassiosira</taxon>
    </lineage>
</organism>
<evidence type="ECO:0008006" key="16">
    <source>
        <dbReference type="Google" id="ProtNLM"/>
    </source>
</evidence>
<dbReference type="EMBL" id="AGNL01014296">
    <property type="protein sequence ID" value="EJK66768.1"/>
    <property type="molecule type" value="Genomic_DNA"/>
</dbReference>
<dbReference type="OMA" id="MQRTITN"/>
<evidence type="ECO:0000259" key="12">
    <source>
        <dbReference type="Pfam" id="PF01343"/>
    </source>
</evidence>
<evidence type="ECO:0000256" key="2">
    <source>
        <dbReference type="ARBA" id="ARBA00008683"/>
    </source>
</evidence>
<dbReference type="SUPFAM" id="SSF52096">
    <property type="entry name" value="ClpP/crotonase"/>
    <property type="match status" value="1"/>
</dbReference>
<feature type="compositionally biased region" description="Basic residues" evidence="10">
    <location>
        <begin position="25"/>
        <end position="34"/>
    </location>
</feature>
<keyword evidence="4" id="KW-0645">Protease</keyword>
<evidence type="ECO:0000256" key="6">
    <source>
        <dbReference type="ARBA" id="ARBA00022801"/>
    </source>
</evidence>
<dbReference type="eggNOG" id="ENOG502R7CR">
    <property type="taxonomic scope" value="Eukaryota"/>
</dbReference>
<keyword evidence="3" id="KW-1003">Cell membrane</keyword>
<feature type="domain" description="Peptidase S49 N-terminal proteobacteria" evidence="13">
    <location>
        <begin position="426"/>
        <end position="487"/>
    </location>
</feature>
<proteinExistence type="inferred from homology"/>
<comment type="subcellular location">
    <subcellularLocation>
        <location evidence="1">Cell membrane</location>
    </subcellularLocation>
</comment>
<keyword evidence="5" id="KW-0812">Transmembrane</keyword>
<evidence type="ECO:0000313" key="14">
    <source>
        <dbReference type="EMBL" id="EJK66768.1"/>
    </source>
</evidence>
<accession>K0SKH7</accession>
<evidence type="ECO:0000256" key="8">
    <source>
        <dbReference type="ARBA" id="ARBA00022989"/>
    </source>
</evidence>
<dbReference type="GO" id="GO:0005886">
    <property type="term" value="C:plasma membrane"/>
    <property type="evidence" value="ECO:0007669"/>
    <property type="project" value="UniProtKB-SubCell"/>
</dbReference>
<dbReference type="InterPro" id="IPR002142">
    <property type="entry name" value="Peptidase_S49"/>
</dbReference>
<keyword evidence="9" id="KW-0472">Membrane</keyword>
<dbReference type="Pfam" id="PF01343">
    <property type="entry name" value="Peptidase_S49"/>
    <property type="match status" value="1"/>
</dbReference>
<dbReference type="InterPro" id="IPR013703">
    <property type="entry name" value="Peptidase_S49_N_proteobac"/>
</dbReference>
<feature type="region of interest" description="Disordered" evidence="10">
    <location>
        <begin position="22"/>
        <end position="57"/>
    </location>
</feature>
<keyword evidence="6" id="KW-0378">Hydrolase</keyword>
<dbReference type="InterPro" id="IPR047272">
    <property type="entry name" value="S49_SppA_C"/>
</dbReference>
<dbReference type="NCBIfam" id="NF008745">
    <property type="entry name" value="PRK11778.1"/>
    <property type="match status" value="1"/>
</dbReference>
<dbReference type="AlphaFoldDB" id="K0SKH7"/>
<dbReference type="Proteomes" id="UP000266841">
    <property type="component" value="Unassembled WGS sequence"/>
</dbReference>
<evidence type="ECO:0000256" key="10">
    <source>
        <dbReference type="SAM" id="MobiDB-lite"/>
    </source>
</evidence>
<evidence type="ECO:0000256" key="5">
    <source>
        <dbReference type="ARBA" id="ARBA00022692"/>
    </source>
</evidence>
<name>K0SKH7_THAOC</name>
<feature type="signal peptide" evidence="11">
    <location>
        <begin position="1"/>
        <end position="20"/>
    </location>
</feature>
<dbReference type="Pfam" id="PF08496">
    <property type="entry name" value="Peptidase_S49_N"/>
    <property type="match status" value="1"/>
</dbReference>
<feature type="chain" id="PRO_5003841212" description="Peptidase S49 domain-containing protein" evidence="11">
    <location>
        <begin position="21"/>
        <end position="725"/>
    </location>
</feature>
<evidence type="ECO:0000256" key="11">
    <source>
        <dbReference type="SAM" id="SignalP"/>
    </source>
</evidence>
<protein>
    <recommendedName>
        <fullName evidence="16">Peptidase S49 domain-containing protein</fullName>
    </recommendedName>
</protein>
<reference evidence="14 15" key="1">
    <citation type="journal article" date="2012" name="Genome Biol.">
        <title>Genome and low-iron response of an oceanic diatom adapted to chronic iron limitation.</title>
        <authorList>
            <person name="Lommer M."/>
            <person name="Specht M."/>
            <person name="Roy A.S."/>
            <person name="Kraemer L."/>
            <person name="Andreson R."/>
            <person name="Gutowska M.A."/>
            <person name="Wolf J."/>
            <person name="Bergner S.V."/>
            <person name="Schilhabel M.B."/>
            <person name="Klostermeier U.C."/>
            <person name="Beiko R.G."/>
            <person name="Rosenstiel P."/>
            <person name="Hippler M."/>
            <person name="Laroche J."/>
        </authorList>
    </citation>
    <scope>NUCLEOTIDE SEQUENCE [LARGE SCALE GENOMIC DNA]</scope>
    <source>
        <strain evidence="14 15">CCMP1005</strain>
    </source>
</reference>
<dbReference type="Gene3D" id="6.20.330.10">
    <property type="match status" value="1"/>
</dbReference>
<dbReference type="PANTHER" id="PTHR42987">
    <property type="entry name" value="PEPTIDASE S49"/>
    <property type="match status" value="1"/>
</dbReference>
<evidence type="ECO:0000259" key="13">
    <source>
        <dbReference type="Pfam" id="PF08496"/>
    </source>
</evidence>
<dbReference type="InterPro" id="IPR029045">
    <property type="entry name" value="ClpP/crotonase-like_dom_sf"/>
</dbReference>
<evidence type="ECO:0000256" key="1">
    <source>
        <dbReference type="ARBA" id="ARBA00004236"/>
    </source>
</evidence>
<dbReference type="GO" id="GO:0004252">
    <property type="term" value="F:serine-type endopeptidase activity"/>
    <property type="evidence" value="ECO:0007669"/>
    <property type="project" value="InterPro"/>
</dbReference>
<evidence type="ECO:0000256" key="4">
    <source>
        <dbReference type="ARBA" id="ARBA00022670"/>
    </source>
</evidence>
<evidence type="ECO:0000256" key="7">
    <source>
        <dbReference type="ARBA" id="ARBA00022825"/>
    </source>
</evidence>
<dbReference type="PANTHER" id="PTHR42987:SF4">
    <property type="entry name" value="PROTEASE SOHB-RELATED"/>
    <property type="match status" value="1"/>
</dbReference>
<comment type="similarity">
    <text evidence="2">Belongs to the peptidase S49 family.</text>
</comment>
<evidence type="ECO:0000256" key="3">
    <source>
        <dbReference type="ARBA" id="ARBA00022475"/>
    </source>
</evidence>
<dbReference type="Gene3D" id="3.90.226.10">
    <property type="entry name" value="2-enoyl-CoA Hydratase, Chain A, domain 1"/>
    <property type="match status" value="1"/>
</dbReference>
<evidence type="ECO:0000313" key="15">
    <source>
        <dbReference type="Proteomes" id="UP000266841"/>
    </source>
</evidence>
<comment type="caution">
    <text evidence="14">The sequence shown here is derived from an EMBL/GenBank/DDBJ whole genome shotgun (WGS) entry which is preliminary data.</text>
</comment>
<keyword evidence="15" id="KW-1185">Reference proteome</keyword>
<dbReference type="OrthoDB" id="45421at2759"/>
<keyword evidence="8" id="KW-1133">Transmembrane helix</keyword>
<feature type="domain" description="Peptidase S49" evidence="12">
    <location>
        <begin position="490"/>
        <end position="630"/>
    </location>
</feature>
<gene>
    <name evidence="14" type="ORF">THAOC_12275</name>
</gene>
<keyword evidence="11" id="KW-0732">Signal</keyword>
<keyword evidence="7" id="KW-0720">Serine protease</keyword>
<evidence type="ECO:0000256" key="9">
    <source>
        <dbReference type="ARBA" id="ARBA00023136"/>
    </source>
</evidence>
<sequence>MKRLSSALLAFALVCGPSDAFRTPTTHHRHRVPPRRSPSSVGRRTIAPPRPSGATTTSLSVLGLDHDTTQKLIVKVVEKTIDAGVPALFFVGATWYLFQKINEDGDESGPGGMGKRGMGGRGGMFGEPRPLGPVEELYDDIYDDLSGGGDRNKSPFAKLFAGGGGMAGRRDFSKPTSKLNIGIPKQKFLKVTKMNSKYDSYRYSMIKATEGKSAAAAELRSKGFEEALFRSVGVVDGDGKLSLAEGTALLRLERDFLSKGSELLRAVGEMQRTITNYAVVEELKDMGAEPGDIDVLMNETVIDAEIVDGLTQSQKDFFNITSSDNSSESMKGGGLKKKVKTGSGSDADLKMAISGMESLNTKITMLELDFIRDVVDILGPDRADSIRTAVVGNMITGEAGTLLRTLEGRPLAGVLGPMLGHNEHNMVRKKNLYVTRFPGDVTASQLNELREEVTGILRSCKPGDEALLVLQSGGGTVTGYGLAAAQLQRLKSRGVKLTVCVEQVAASGGYMMCCTADRIVASPFAVLGSIGVISEVPNAYDRLKREGIEFQTITAGKFKRTVTPTKKITKEDLAKSEQDIGEIFDLFKKFVASQRPMLDIEDVATGDTWFGEDALSKGLCDELATADDVLLDFVDKGYDVYEIAYEPTPEGPASLLAGLPGSSESTNNDGMFGWKSVLRSAVRSVVSEVQREVSSELSSSVREMNSVERRYMAVDDTASRVQVRD</sequence>